<dbReference type="Pfam" id="PF12874">
    <property type="entry name" value="zf-met"/>
    <property type="match status" value="2"/>
</dbReference>
<evidence type="ECO:0000313" key="3">
    <source>
        <dbReference type="EMBL" id="QHT37622.1"/>
    </source>
</evidence>
<organism evidence="3">
    <name type="scientific">viral metagenome</name>
    <dbReference type="NCBI Taxonomy" id="1070528"/>
    <lineage>
        <taxon>unclassified sequences</taxon>
        <taxon>metagenomes</taxon>
        <taxon>organismal metagenomes</taxon>
    </lineage>
</organism>
<feature type="domain" description="C2H2-type" evidence="2">
    <location>
        <begin position="55"/>
        <end position="79"/>
    </location>
</feature>
<feature type="region of interest" description="Disordered" evidence="1">
    <location>
        <begin position="1"/>
        <end position="25"/>
    </location>
</feature>
<feature type="domain" description="C2H2-type" evidence="2">
    <location>
        <begin position="208"/>
        <end position="232"/>
    </location>
</feature>
<dbReference type="EMBL" id="MN738801">
    <property type="protein sequence ID" value="QHT37622.1"/>
    <property type="molecule type" value="Genomic_DNA"/>
</dbReference>
<dbReference type="SUPFAM" id="SSF57667">
    <property type="entry name" value="beta-beta-alpha zinc fingers"/>
    <property type="match status" value="2"/>
</dbReference>
<feature type="compositionally biased region" description="Basic residues" evidence="1">
    <location>
        <begin position="119"/>
        <end position="133"/>
    </location>
</feature>
<feature type="region of interest" description="Disordered" evidence="1">
    <location>
        <begin position="119"/>
        <end position="140"/>
    </location>
</feature>
<name>A0A6C0F8U2_9ZZZZ</name>
<dbReference type="AlphaFoldDB" id="A0A6C0F8U2"/>
<evidence type="ECO:0000259" key="2">
    <source>
        <dbReference type="SMART" id="SM00355"/>
    </source>
</evidence>
<protein>
    <recommendedName>
        <fullName evidence="2">C2H2-type domain-containing protein</fullName>
    </recommendedName>
</protein>
<dbReference type="SMART" id="SM00355">
    <property type="entry name" value="ZnF_C2H2"/>
    <property type="match status" value="2"/>
</dbReference>
<accession>A0A6C0F8U2</accession>
<evidence type="ECO:0000256" key="1">
    <source>
        <dbReference type="SAM" id="MobiDB-lite"/>
    </source>
</evidence>
<sequence>MDNKMDNFSKQRKQQKSEKDQISFEKKSLKKKKIDNVESLTLNEFDMIKNTYGSYYCSDCDFDTKNLKDYKRHLTTKKHFFLTPKKTPNRVSKKVSQFICDCGNRYEYASGLSKHRLKCKNKKKVKKKSKKSKKSGENGENFDKNATKKCKNGQKCKKQNFAEKKVLTVTNEFQHIPYETINNNKNFVSCENIALNEFETIKNKYGSYYCTDCDFDTKNLKDYKRHLTTKKHLFGVPILTPKFVTKKVSLFVCGCGNSYKYASGLSKHRIKCKNKKINKIPKKTVTVNTFHNKHNEMNHGNKKFVSGEIEIVEIMKQTLNQTETINKLLEQNSVLIEKLSEKPTNNITYQNCGNKKMTINVFLNEKCKDAMNLTDFVNNMNISLEDLMYTKNYGYNKGISNIFVKHLKDLQPSERPIHCSDKKRMQFYVRDENKWLKDEKNEKIDKSIHDLSIKQIKHLKEWEMQNPHYLQDEKLLSQWQQLIHEIMGPSDDSTREKDKESIMKTLGNTVELKDSLIIPMKD</sequence>
<proteinExistence type="predicted"/>
<reference evidence="3" key="1">
    <citation type="journal article" date="2020" name="Nature">
        <title>Giant virus diversity and host interactions through global metagenomics.</title>
        <authorList>
            <person name="Schulz F."/>
            <person name="Roux S."/>
            <person name="Paez-Espino D."/>
            <person name="Jungbluth S."/>
            <person name="Walsh D.A."/>
            <person name="Denef V.J."/>
            <person name="McMahon K.D."/>
            <person name="Konstantinidis K.T."/>
            <person name="Eloe-Fadrosh E.A."/>
            <person name="Kyrpides N.C."/>
            <person name="Woyke T."/>
        </authorList>
    </citation>
    <scope>NUCLEOTIDE SEQUENCE</scope>
    <source>
        <strain evidence="3">GVMAG-S-ERX555997-44</strain>
    </source>
</reference>
<dbReference type="InterPro" id="IPR036236">
    <property type="entry name" value="Znf_C2H2_sf"/>
</dbReference>
<dbReference type="InterPro" id="IPR013087">
    <property type="entry name" value="Znf_C2H2_type"/>
</dbReference>